<evidence type="ECO:0000256" key="13">
    <source>
        <dbReference type="SAM" id="Phobius"/>
    </source>
</evidence>
<dbReference type="GO" id="GO:0006814">
    <property type="term" value="P:sodium ion transport"/>
    <property type="evidence" value="ECO:0007669"/>
    <property type="project" value="UniProtKB-KW"/>
</dbReference>
<dbReference type="EMBL" id="JABSTU010000009">
    <property type="protein sequence ID" value="KAH8021185.1"/>
    <property type="molecule type" value="Genomic_DNA"/>
</dbReference>
<sequence length="183" mass="20492">MIGVVEYVIFSVIIALNFGLGLYFSLRRKARATDTTTEMFLGSRALRSFPLAASLVASRISSVSFVGFTGHFYAYGFHLIWQSLNTFAMTSVVTFLFLPVFYGLRITSVFEDENVWSSLLASATVSLYRVGLDQVAVQRCMASRSLSDAKSDATLAKREHSDAKCDRRDWRPSSQPDGNRREM</sequence>
<proteinExistence type="inferred from homology"/>
<dbReference type="InterPro" id="IPR038377">
    <property type="entry name" value="Na/Glc_symporter_sf"/>
</dbReference>
<feature type="transmembrane region" description="Helical" evidence="13">
    <location>
        <begin position="79"/>
        <end position="104"/>
    </location>
</feature>
<dbReference type="InterPro" id="IPR051163">
    <property type="entry name" value="Sodium:Solute_Symporter_SSF"/>
</dbReference>
<keyword evidence="9 13" id="KW-0472">Membrane</keyword>
<name>A0A9J6DH18_RHIMP</name>
<dbReference type="VEuPathDB" id="VectorBase:LOC119160848"/>
<evidence type="ECO:0008006" key="16">
    <source>
        <dbReference type="Google" id="ProtNLM"/>
    </source>
</evidence>
<organism evidence="14 15">
    <name type="scientific">Rhipicephalus microplus</name>
    <name type="common">Cattle tick</name>
    <name type="synonym">Boophilus microplus</name>
    <dbReference type="NCBI Taxonomy" id="6941"/>
    <lineage>
        <taxon>Eukaryota</taxon>
        <taxon>Metazoa</taxon>
        <taxon>Ecdysozoa</taxon>
        <taxon>Arthropoda</taxon>
        <taxon>Chelicerata</taxon>
        <taxon>Arachnida</taxon>
        <taxon>Acari</taxon>
        <taxon>Parasitiformes</taxon>
        <taxon>Ixodida</taxon>
        <taxon>Ixodoidea</taxon>
        <taxon>Ixodidae</taxon>
        <taxon>Rhipicephalinae</taxon>
        <taxon>Rhipicephalus</taxon>
        <taxon>Boophilus</taxon>
    </lineage>
</organism>
<keyword evidence="8" id="KW-0406">Ion transport</keyword>
<keyword evidence="5 13" id="KW-0812">Transmembrane</keyword>
<keyword evidence="4" id="KW-1003">Cell membrane</keyword>
<evidence type="ECO:0000256" key="11">
    <source>
        <dbReference type="RuleBase" id="RU362091"/>
    </source>
</evidence>
<dbReference type="InterPro" id="IPR001734">
    <property type="entry name" value="Na/solute_symporter"/>
</dbReference>
<feature type="transmembrane region" description="Helical" evidence="13">
    <location>
        <begin position="49"/>
        <end position="73"/>
    </location>
</feature>
<evidence type="ECO:0000256" key="3">
    <source>
        <dbReference type="ARBA" id="ARBA00022448"/>
    </source>
</evidence>
<gene>
    <name evidence="14" type="ORF">HPB51_012580</name>
</gene>
<evidence type="ECO:0000256" key="4">
    <source>
        <dbReference type="ARBA" id="ARBA00022475"/>
    </source>
</evidence>
<dbReference type="GO" id="GO:0015293">
    <property type="term" value="F:symporter activity"/>
    <property type="evidence" value="ECO:0007669"/>
    <property type="project" value="TreeGrafter"/>
</dbReference>
<comment type="caution">
    <text evidence="14">The sequence shown here is derived from an EMBL/GenBank/DDBJ whole genome shotgun (WGS) entry which is preliminary data.</text>
</comment>
<evidence type="ECO:0000256" key="10">
    <source>
        <dbReference type="ARBA" id="ARBA00023201"/>
    </source>
</evidence>
<dbReference type="Pfam" id="PF00474">
    <property type="entry name" value="SSF"/>
    <property type="match status" value="1"/>
</dbReference>
<reference evidence="14" key="1">
    <citation type="journal article" date="2020" name="Cell">
        <title>Large-Scale Comparative Analyses of Tick Genomes Elucidate Their Genetic Diversity and Vector Capacities.</title>
        <authorList>
            <consortium name="Tick Genome and Microbiome Consortium (TIGMIC)"/>
            <person name="Jia N."/>
            <person name="Wang J."/>
            <person name="Shi W."/>
            <person name="Du L."/>
            <person name="Sun Y."/>
            <person name="Zhan W."/>
            <person name="Jiang J.F."/>
            <person name="Wang Q."/>
            <person name="Zhang B."/>
            <person name="Ji P."/>
            <person name="Bell-Sakyi L."/>
            <person name="Cui X.M."/>
            <person name="Yuan T.T."/>
            <person name="Jiang B.G."/>
            <person name="Yang W.F."/>
            <person name="Lam T.T."/>
            <person name="Chang Q.C."/>
            <person name="Ding S.J."/>
            <person name="Wang X.J."/>
            <person name="Zhu J.G."/>
            <person name="Ruan X.D."/>
            <person name="Zhao L."/>
            <person name="Wei J.T."/>
            <person name="Ye R.Z."/>
            <person name="Que T.C."/>
            <person name="Du C.H."/>
            <person name="Zhou Y.H."/>
            <person name="Cheng J.X."/>
            <person name="Dai P.F."/>
            <person name="Guo W.B."/>
            <person name="Han X.H."/>
            <person name="Huang E.J."/>
            <person name="Li L.F."/>
            <person name="Wei W."/>
            <person name="Gao Y.C."/>
            <person name="Liu J.Z."/>
            <person name="Shao H.Z."/>
            <person name="Wang X."/>
            <person name="Wang C.C."/>
            <person name="Yang T.C."/>
            <person name="Huo Q.B."/>
            <person name="Li W."/>
            <person name="Chen H.Y."/>
            <person name="Chen S.E."/>
            <person name="Zhou L.G."/>
            <person name="Ni X.B."/>
            <person name="Tian J.H."/>
            <person name="Sheng Y."/>
            <person name="Liu T."/>
            <person name="Pan Y.S."/>
            <person name="Xia L.Y."/>
            <person name="Li J."/>
            <person name="Zhao F."/>
            <person name="Cao W.C."/>
        </authorList>
    </citation>
    <scope>NUCLEOTIDE SEQUENCE</scope>
    <source>
        <strain evidence="14">Rmic-2018</strain>
    </source>
</reference>
<evidence type="ECO:0000313" key="15">
    <source>
        <dbReference type="Proteomes" id="UP000821866"/>
    </source>
</evidence>
<dbReference type="PANTHER" id="PTHR42985:SF40">
    <property type="entry name" value="LD47995P-RELATED"/>
    <property type="match status" value="1"/>
</dbReference>
<comment type="subcellular location">
    <subcellularLocation>
        <location evidence="1">Cell membrane</location>
        <topology evidence="1">Multi-pass membrane protein</topology>
    </subcellularLocation>
</comment>
<keyword evidence="10" id="KW-0739">Sodium transport</keyword>
<dbReference type="VEuPathDB" id="VectorBase:LOC119174223"/>
<feature type="compositionally biased region" description="Basic and acidic residues" evidence="12">
    <location>
        <begin position="148"/>
        <end position="171"/>
    </location>
</feature>
<protein>
    <recommendedName>
        <fullName evidence="16">Sodium-dependent multivitamin transporter</fullName>
    </recommendedName>
</protein>
<feature type="transmembrane region" description="Helical" evidence="13">
    <location>
        <begin position="6"/>
        <end position="26"/>
    </location>
</feature>
<evidence type="ECO:0000256" key="6">
    <source>
        <dbReference type="ARBA" id="ARBA00022989"/>
    </source>
</evidence>
<dbReference type="GO" id="GO:0005886">
    <property type="term" value="C:plasma membrane"/>
    <property type="evidence" value="ECO:0007669"/>
    <property type="project" value="UniProtKB-SubCell"/>
</dbReference>
<feature type="region of interest" description="Disordered" evidence="12">
    <location>
        <begin position="148"/>
        <end position="183"/>
    </location>
</feature>
<evidence type="ECO:0000256" key="1">
    <source>
        <dbReference type="ARBA" id="ARBA00004651"/>
    </source>
</evidence>
<evidence type="ECO:0000256" key="8">
    <source>
        <dbReference type="ARBA" id="ARBA00023065"/>
    </source>
</evidence>
<evidence type="ECO:0000256" key="9">
    <source>
        <dbReference type="ARBA" id="ARBA00023136"/>
    </source>
</evidence>
<evidence type="ECO:0000256" key="2">
    <source>
        <dbReference type="ARBA" id="ARBA00006434"/>
    </source>
</evidence>
<dbReference type="Gene3D" id="1.20.1730.10">
    <property type="entry name" value="Sodium/glucose cotransporter"/>
    <property type="match status" value="1"/>
</dbReference>
<comment type="similarity">
    <text evidence="2 11">Belongs to the sodium:solute symporter (SSF) (TC 2.A.21) family.</text>
</comment>
<reference evidence="14" key="2">
    <citation type="submission" date="2021-09" db="EMBL/GenBank/DDBJ databases">
        <authorList>
            <person name="Jia N."/>
            <person name="Wang J."/>
            <person name="Shi W."/>
            <person name="Du L."/>
            <person name="Sun Y."/>
            <person name="Zhan W."/>
            <person name="Jiang J."/>
            <person name="Wang Q."/>
            <person name="Zhang B."/>
            <person name="Ji P."/>
            <person name="Sakyi L.B."/>
            <person name="Cui X."/>
            <person name="Yuan T."/>
            <person name="Jiang B."/>
            <person name="Yang W."/>
            <person name="Lam T.T.-Y."/>
            <person name="Chang Q."/>
            <person name="Ding S."/>
            <person name="Wang X."/>
            <person name="Zhu J."/>
            <person name="Ruan X."/>
            <person name="Zhao L."/>
            <person name="Wei J."/>
            <person name="Que T."/>
            <person name="Du C."/>
            <person name="Cheng J."/>
            <person name="Dai P."/>
            <person name="Han X."/>
            <person name="Huang E."/>
            <person name="Gao Y."/>
            <person name="Liu J."/>
            <person name="Shao H."/>
            <person name="Ye R."/>
            <person name="Li L."/>
            <person name="Wei W."/>
            <person name="Wang X."/>
            <person name="Wang C."/>
            <person name="Huo Q."/>
            <person name="Li W."/>
            <person name="Guo W."/>
            <person name="Chen H."/>
            <person name="Chen S."/>
            <person name="Zhou L."/>
            <person name="Zhou L."/>
            <person name="Ni X."/>
            <person name="Tian J."/>
            <person name="Zhou Y."/>
            <person name="Sheng Y."/>
            <person name="Liu T."/>
            <person name="Pan Y."/>
            <person name="Xia L."/>
            <person name="Li J."/>
            <person name="Zhao F."/>
            <person name="Cao W."/>
        </authorList>
    </citation>
    <scope>NUCLEOTIDE SEQUENCE</scope>
    <source>
        <strain evidence="14">Rmic-2018</strain>
        <tissue evidence="14">Larvae</tissue>
    </source>
</reference>
<keyword evidence="15" id="KW-1185">Reference proteome</keyword>
<evidence type="ECO:0000256" key="12">
    <source>
        <dbReference type="SAM" id="MobiDB-lite"/>
    </source>
</evidence>
<dbReference type="PROSITE" id="PS50283">
    <property type="entry name" value="NA_SOLUT_SYMP_3"/>
    <property type="match status" value="1"/>
</dbReference>
<accession>A0A9J6DH18</accession>
<evidence type="ECO:0000313" key="14">
    <source>
        <dbReference type="EMBL" id="KAH8021185.1"/>
    </source>
</evidence>
<keyword evidence="3" id="KW-0813">Transport</keyword>
<evidence type="ECO:0000256" key="7">
    <source>
        <dbReference type="ARBA" id="ARBA00023053"/>
    </source>
</evidence>
<dbReference type="Proteomes" id="UP000821866">
    <property type="component" value="Chromosome 7"/>
</dbReference>
<dbReference type="PANTHER" id="PTHR42985">
    <property type="entry name" value="SODIUM-COUPLED MONOCARBOXYLATE TRANSPORTER"/>
    <property type="match status" value="1"/>
</dbReference>
<dbReference type="AlphaFoldDB" id="A0A9J6DH18"/>
<keyword evidence="7" id="KW-0915">Sodium</keyword>
<evidence type="ECO:0000256" key="5">
    <source>
        <dbReference type="ARBA" id="ARBA00022692"/>
    </source>
</evidence>
<keyword evidence="6 13" id="KW-1133">Transmembrane helix</keyword>